<accession>A0A369JU18</accession>
<dbReference type="PANTHER" id="PTHR28251">
    <property type="entry name" value="V-TYPE ATPASE ASSEMBLY FACTOR PKR1"/>
    <property type="match status" value="1"/>
</dbReference>
<dbReference type="STRING" id="39966.A0A369JU18"/>
<keyword evidence="1" id="KW-0812">Transmembrane</keyword>
<dbReference type="Proteomes" id="UP000076154">
    <property type="component" value="Unassembled WGS sequence"/>
</dbReference>
<proteinExistence type="predicted"/>
<dbReference type="PANTHER" id="PTHR28251:SF1">
    <property type="entry name" value="V-TYPE ATPASE ASSEMBLY FACTOR PKR1"/>
    <property type="match status" value="1"/>
</dbReference>
<dbReference type="GO" id="GO:0005789">
    <property type="term" value="C:endoplasmic reticulum membrane"/>
    <property type="evidence" value="ECO:0007669"/>
    <property type="project" value="TreeGrafter"/>
</dbReference>
<sequence length="96" mass="10336">MASSNDVAVDDSFFANILTPGSSLNPTFLAILDSAFVSLFLVLLGLAFVTQSPHMLALMVIELCLWASVKWYVNELKKMPVAVQGQGEGAESKKDS</sequence>
<comment type="caution">
    <text evidence="2">The sequence shown here is derived from an EMBL/GenBank/DDBJ whole genome shotgun (WGS) entry which is preliminary data.</text>
</comment>
<evidence type="ECO:0008006" key="4">
    <source>
        <dbReference type="Google" id="ProtNLM"/>
    </source>
</evidence>
<organism evidence="2 3">
    <name type="scientific">Hypsizygus marmoreus</name>
    <name type="common">White beech mushroom</name>
    <name type="synonym">Agaricus marmoreus</name>
    <dbReference type="NCBI Taxonomy" id="39966"/>
    <lineage>
        <taxon>Eukaryota</taxon>
        <taxon>Fungi</taxon>
        <taxon>Dikarya</taxon>
        <taxon>Basidiomycota</taxon>
        <taxon>Agaricomycotina</taxon>
        <taxon>Agaricomycetes</taxon>
        <taxon>Agaricomycetidae</taxon>
        <taxon>Agaricales</taxon>
        <taxon>Tricholomatineae</taxon>
        <taxon>Lyophyllaceae</taxon>
        <taxon>Hypsizygus</taxon>
    </lineage>
</organism>
<keyword evidence="3" id="KW-1185">Reference proteome</keyword>
<reference evidence="2" key="1">
    <citation type="submission" date="2018-04" db="EMBL/GenBank/DDBJ databases">
        <title>Whole genome sequencing of Hypsizygus marmoreus.</title>
        <authorList>
            <person name="Choi I.-G."/>
            <person name="Min B."/>
            <person name="Kim J.-G."/>
            <person name="Kim S."/>
            <person name="Oh Y.-L."/>
            <person name="Kong W.-S."/>
            <person name="Park H."/>
            <person name="Jeong J."/>
            <person name="Song E.-S."/>
        </authorList>
    </citation>
    <scope>NUCLEOTIDE SEQUENCE [LARGE SCALE GENOMIC DNA]</scope>
    <source>
        <strain evidence="2">51987-8</strain>
    </source>
</reference>
<name>A0A369JU18_HYPMA</name>
<dbReference type="AlphaFoldDB" id="A0A369JU18"/>
<dbReference type="EMBL" id="LUEZ02000047">
    <property type="protein sequence ID" value="RDB23183.1"/>
    <property type="molecule type" value="Genomic_DNA"/>
</dbReference>
<dbReference type="InterPro" id="IPR013945">
    <property type="entry name" value="Pkr1"/>
</dbReference>
<keyword evidence="1" id="KW-0472">Membrane</keyword>
<dbReference type="GO" id="GO:0070072">
    <property type="term" value="P:vacuolar proton-transporting V-type ATPase complex assembly"/>
    <property type="evidence" value="ECO:0007669"/>
    <property type="project" value="InterPro"/>
</dbReference>
<evidence type="ECO:0000256" key="1">
    <source>
        <dbReference type="SAM" id="Phobius"/>
    </source>
</evidence>
<protein>
    <recommendedName>
        <fullName evidence="4">V-type ATPase assembly factor PKR1</fullName>
    </recommendedName>
</protein>
<gene>
    <name evidence="2" type="ORF">Hypma_009557</name>
</gene>
<dbReference type="InParanoid" id="A0A369JU18"/>
<keyword evidence="1" id="KW-1133">Transmembrane helix</keyword>
<evidence type="ECO:0000313" key="3">
    <source>
        <dbReference type="Proteomes" id="UP000076154"/>
    </source>
</evidence>
<dbReference type="Pfam" id="PF08636">
    <property type="entry name" value="Pkr1"/>
    <property type="match status" value="1"/>
</dbReference>
<dbReference type="OrthoDB" id="9626941at2759"/>
<evidence type="ECO:0000313" key="2">
    <source>
        <dbReference type="EMBL" id="RDB23183.1"/>
    </source>
</evidence>
<feature type="transmembrane region" description="Helical" evidence="1">
    <location>
        <begin position="28"/>
        <end position="49"/>
    </location>
</feature>